<keyword evidence="3" id="KW-0067">ATP-binding</keyword>
<dbReference type="OrthoDB" id="8251210at2"/>
<feature type="region of interest" description="Disordered" evidence="1">
    <location>
        <begin position="873"/>
        <end position="895"/>
    </location>
</feature>
<dbReference type="InterPro" id="IPR027417">
    <property type="entry name" value="P-loop_NTPase"/>
</dbReference>
<protein>
    <submittedName>
        <fullName evidence="3">ATP-binding protein</fullName>
    </submittedName>
</protein>
<sequence length="1056" mass="112353">MMSGGPGQPERAGPGTTPGGIDGRVDRARRFAALSVSYDPEKALEIAGVSGLSDRLSVAGALSVESDTDQADGRWRLRPPARARILQALKEAGALDQALAERETQPDYTDAADLCHALAGRDVYAEDSIARLVGAVAADAGALQRAASTLALAGPAAPAADRLPALQLAASAAEEQRPDPLLRHGIVGREPELARILAHCRAAWTGGPQALFIGGVGGVGKSTILAETVRRLKPDAPLVVSLDFDRPSLDGLDVVGLSLETARQLSVALGARAAPLREARLKAAGAQSGLVKAERRTPPTALLQEVGRLVQASGRPVLVILDTVEVLAARGDSHPLAVFEFLGACRDAGVVPLAILAAGRGDVPALIRDRVEALPPLTGLDERSASDLVQRLDVPSPARPALLALARGNPLVLRLGARLVAEAGPGALDESGLAGHASERIVAGQLYRLVLSRLSDPELRAIAHPGLLLRRLNAGLIREVLAPELGLGPMTEPRAAELLDELRRHAWLVEEAGGWVSHRSDLREVMLPLQLAADPVRARRLNRLAAAWFDRLPEPWAPREALYHRLQAVRSGGRLPPIDPAVAEQFDDAMLADLGQRPRDAVLLARGGRSSFGRAGTKAAPTAGSTLRAASELRSLLDQGEVSEAAGLASRTVAEETVDPLSSEADVLIEAFWRIGDWARARRLLRRRDQAAPSWPLPPVDSHALAQMQLRAEFTPDAVRIWLARHRDEAARLARLVPHSRERTFGGPLAFLLLAAGAEAPQTEEAAIWSVWTDDARRQADFPRLLSRKLDLVQREAKLPPDTAALAETLIAQAEREGGPPRALAGRGRDLMVRLLAVGSPYAQIAGERWRASERHHLQDRLAAIAALFTDGILDGDPDNPDPSAGPDPPAGPFAAERLDARGRLSEWLGALAFYLPDADNRLLARAAERRRRSAAGAWAYGRAPKPWRPRALDATQERRLDALLGGAAPERRALERLRAWGDLLPGKEDPAQRVLHRLESLLGTVGQPLFGSRRERALAVAAGLARAGAPVALLPELAIHLTGNGASAGPGPGAS</sequence>
<keyword evidence="3" id="KW-0547">Nucleotide-binding</keyword>
<dbReference type="AlphaFoldDB" id="A0A4Z0NVQ2"/>
<dbReference type="RefSeq" id="WP_135414206.1">
    <property type="nucleotide sequence ID" value="NZ_SRLB01000005.1"/>
</dbReference>
<name>A0A4Z0NVQ2_9HYPH</name>
<evidence type="ECO:0000259" key="2">
    <source>
        <dbReference type="Pfam" id="PF13191"/>
    </source>
</evidence>
<gene>
    <name evidence="3" type="ORF">EU555_08350</name>
</gene>
<dbReference type="GO" id="GO:0005524">
    <property type="term" value="F:ATP binding"/>
    <property type="evidence" value="ECO:0007669"/>
    <property type="project" value="UniProtKB-KW"/>
</dbReference>
<evidence type="ECO:0000256" key="1">
    <source>
        <dbReference type="SAM" id="MobiDB-lite"/>
    </source>
</evidence>
<dbReference type="Proteomes" id="UP000297535">
    <property type="component" value="Unassembled WGS sequence"/>
</dbReference>
<evidence type="ECO:0000313" key="4">
    <source>
        <dbReference type="Proteomes" id="UP000297535"/>
    </source>
</evidence>
<accession>A0A4Z0NVQ2</accession>
<evidence type="ECO:0000313" key="3">
    <source>
        <dbReference type="EMBL" id="TGE00742.1"/>
    </source>
</evidence>
<comment type="caution">
    <text evidence="3">The sequence shown here is derived from an EMBL/GenBank/DDBJ whole genome shotgun (WGS) entry which is preliminary data.</text>
</comment>
<proteinExistence type="predicted"/>
<dbReference type="SUPFAM" id="SSF52540">
    <property type="entry name" value="P-loop containing nucleoside triphosphate hydrolases"/>
    <property type="match status" value="1"/>
</dbReference>
<dbReference type="Pfam" id="PF13191">
    <property type="entry name" value="AAA_16"/>
    <property type="match status" value="1"/>
</dbReference>
<dbReference type="Gene3D" id="3.40.50.300">
    <property type="entry name" value="P-loop containing nucleotide triphosphate hydrolases"/>
    <property type="match status" value="1"/>
</dbReference>
<dbReference type="InterPro" id="IPR041664">
    <property type="entry name" value="AAA_16"/>
</dbReference>
<keyword evidence="4" id="KW-1185">Reference proteome</keyword>
<organism evidence="3 4">
    <name type="scientific">Methylobacterium nonmethylotrophicum</name>
    <dbReference type="NCBI Taxonomy" id="1141884"/>
    <lineage>
        <taxon>Bacteria</taxon>
        <taxon>Pseudomonadati</taxon>
        <taxon>Pseudomonadota</taxon>
        <taxon>Alphaproteobacteria</taxon>
        <taxon>Hyphomicrobiales</taxon>
        <taxon>Methylobacteriaceae</taxon>
        <taxon>Methylobacterium</taxon>
    </lineage>
</organism>
<dbReference type="EMBL" id="SRLB01000005">
    <property type="protein sequence ID" value="TGE00742.1"/>
    <property type="molecule type" value="Genomic_DNA"/>
</dbReference>
<feature type="region of interest" description="Disordered" evidence="1">
    <location>
        <begin position="1"/>
        <end position="24"/>
    </location>
</feature>
<reference evidence="3 4" key="1">
    <citation type="submission" date="2019-04" db="EMBL/GenBank/DDBJ databases">
        <authorList>
            <person name="Feng G."/>
            <person name="Zhu H."/>
        </authorList>
    </citation>
    <scope>NUCLEOTIDE SEQUENCE [LARGE SCALE GENOMIC DNA]</scope>
    <source>
        <strain evidence="3 4">6HR-1</strain>
    </source>
</reference>
<feature type="domain" description="Orc1-like AAA ATPase" evidence="2">
    <location>
        <begin position="187"/>
        <end position="348"/>
    </location>
</feature>